<comment type="caution">
    <text evidence="8">The sequence shown here is derived from an EMBL/GenBank/DDBJ whole genome shotgun (WGS) entry which is preliminary data.</text>
</comment>
<dbReference type="GO" id="GO:0071970">
    <property type="term" value="P:fungal-type cell wall (1-&gt;3)-beta-D-glucan biosynthetic process"/>
    <property type="evidence" value="ECO:0007669"/>
    <property type="project" value="TreeGrafter"/>
</dbReference>
<keyword evidence="9" id="KW-1185">Reference proteome</keyword>
<evidence type="ECO:0000256" key="7">
    <source>
        <dbReference type="SAM" id="Phobius"/>
    </source>
</evidence>
<dbReference type="GO" id="GO:0005886">
    <property type="term" value="C:plasma membrane"/>
    <property type="evidence" value="ECO:0007669"/>
    <property type="project" value="UniProtKB-SubCell"/>
</dbReference>
<dbReference type="PANTHER" id="PTHR31468:SF8">
    <property type="entry name" value="1,3-BETA-GLUCANOSYLTRANSFERASE GAS2"/>
    <property type="match status" value="1"/>
</dbReference>
<name>A0AAN6UGC1_9PEZI</name>
<sequence>MFTLLSLCLVLFASSPVTAISPISFFVRGVAYVPGAGRSDPLGDTEQCKIDAAMIKQVGANTVYVYSVDPRNDHDGCMREFASQGIYVWPQMGDFPRATGSTQDGPEWTISVFNGWTAILDAFAGYDNVLALGIGQETITSNSNSTTVAPSLKAAARDLRAYRHARGYRAIPLSYSVADAEQLRLATAQYLACGDTAAATIDLIGLNIFLQCAAADWQALAAQFRTLPVPVVISESGCRPAPESARNFSDVALVLRDPALSAVFSGVSVYEWAMQKLPPYYGVVSYATEARTGRPAPLPQYARLSAVFGAAAASAAAAAAAATGTPAARYTPGTAAPLACPTRDVGAGWLVEAGAVLPTIPGLEIGGVSATGTGAGAAGSQATGAAGGDGGDGGDATSGATSSGQRPRGGLAGGAIAGIVIGVLCALFVALGIFAFRRQRRRQCAEATAPHEIQSHCDKPPPSYQYHYPAGKVELPTHNMAAVEMDGAPPSVSSGRTLWKLPTQGEGDSPTVAVPGQADLPDRRWWRRTRQFELEDTAHTAARTGVSAGAGTGTWQVSPLSPGSKYV</sequence>
<dbReference type="GO" id="GO:0042124">
    <property type="term" value="F:1,3-beta-glucanosyltransferase activity"/>
    <property type="evidence" value="ECO:0007669"/>
    <property type="project" value="TreeGrafter"/>
</dbReference>
<feature type="signal peptide" evidence="5">
    <location>
        <begin position="1"/>
        <end position="19"/>
    </location>
</feature>
<evidence type="ECO:0000256" key="1">
    <source>
        <dbReference type="ARBA" id="ARBA00004609"/>
    </source>
</evidence>
<organism evidence="8 9">
    <name type="scientific">Trichocladium antarcticum</name>
    <dbReference type="NCBI Taxonomy" id="1450529"/>
    <lineage>
        <taxon>Eukaryota</taxon>
        <taxon>Fungi</taxon>
        <taxon>Dikarya</taxon>
        <taxon>Ascomycota</taxon>
        <taxon>Pezizomycotina</taxon>
        <taxon>Sordariomycetes</taxon>
        <taxon>Sordariomycetidae</taxon>
        <taxon>Sordariales</taxon>
        <taxon>Chaetomiaceae</taxon>
        <taxon>Trichocladium</taxon>
    </lineage>
</organism>
<keyword evidence="8" id="KW-0378">Hydrolase</keyword>
<dbReference type="EMBL" id="MU853419">
    <property type="protein sequence ID" value="KAK4132116.1"/>
    <property type="molecule type" value="Genomic_DNA"/>
</dbReference>
<evidence type="ECO:0000313" key="9">
    <source>
        <dbReference type="Proteomes" id="UP001304895"/>
    </source>
</evidence>
<dbReference type="EC" id="2.4.1.-" evidence="5"/>
<proteinExistence type="inferred from homology"/>
<accession>A0AAN6UGC1</accession>
<keyword evidence="4" id="KW-0325">Glycoprotein</keyword>
<keyword evidence="3 5" id="KW-0732">Signal</keyword>
<dbReference type="GO" id="GO:0016787">
    <property type="term" value="F:hydrolase activity"/>
    <property type="evidence" value="ECO:0007669"/>
    <property type="project" value="UniProtKB-KW"/>
</dbReference>
<dbReference type="InterPro" id="IPR004886">
    <property type="entry name" value="Glucanosyltransferase"/>
</dbReference>
<feature type="region of interest" description="Disordered" evidence="6">
    <location>
        <begin position="536"/>
        <end position="567"/>
    </location>
</feature>
<protein>
    <recommendedName>
        <fullName evidence="5">1,3-beta-glucanosyltransferase</fullName>
        <ecNumber evidence="5">2.4.1.-</ecNumber>
    </recommendedName>
</protein>
<gene>
    <name evidence="8" type="ORF">BT67DRAFT_426023</name>
</gene>
<comment type="similarity">
    <text evidence="2 5">Belongs to the glycosyl hydrolase 72 family.</text>
</comment>
<evidence type="ECO:0000256" key="3">
    <source>
        <dbReference type="ARBA" id="ARBA00022729"/>
    </source>
</evidence>
<dbReference type="AlphaFoldDB" id="A0AAN6UGC1"/>
<feature type="region of interest" description="Disordered" evidence="6">
    <location>
        <begin position="376"/>
        <end position="407"/>
    </location>
</feature>
<feature type="transmembrane region" description="Helical" evidence="7">
    <location>
        <begin position="411"/>
        <end position="436"/>
    </location>
</feature>
<evidence type="ECO:0000313" key="8">
    <source>
        <dbReference type="EMBL" id="KAK4132116.1"/>
    </source>
</evidence>
<comment type="subcellular location">
    <subcellularLocation>
        <location evidence="1 5">Cell membrane</location>
        <topology evidence="1 5">Lipid-anchor</topology>
        <topology evidence="1 5">GPI-anchor</topology>
    </subcellularLocation>
</comment>
<reference evidence="8" key="2">
    <citation type="submission" date="2023-05" db="EMBL/GenBank/DDBJ databases">
        <authorList>
            <consortium name="Lawrence Berkeley National Laboratory"/>
            <person name="Steindorff A."/>
            <person name="Hensen N."/>
            <person name="Bonometti L."/>
            <person name="Westerberg I."/>
            <person name="Brannstrom I.O."/>
            <person name="Guillou S."/>
            <person name="Cros-Aarteil S."/>
            <person name="Calhoun S."/>
            <person name="Haridas S."/>
            <person name="Kuo A."/>
            <person name="Mondo S."/>
            <person name="Pangilinan J."/>
            <person name="Riley R."/>
            <person name="Labutti K."/>
            <person name="Andreopoulos B."/>
            <person name="Lipzen A."/>
            <person name="Chen C."/>
            <person name="Yanf M."/>
            <person name="Daum C."/>
            <person name="Ng V."/>
            <person name="Clum A."/>
            <person name="Ohm R."/>
            <person name="Martin F."/>
            <person name="Silar P."/>
            <person name="Natvig D."/>
            <person name="Lalanne C."/>
            <person name="Gautier V."/>
            <person name="Ament-Velasquez S.L."/>
            <person name="Kruys A."/>
            <person name="Hutchinson M.I."/>
            <person name="Powell A.J."/>
            <person name="Barry K."/>
            <person name="Miller A.N."/>
            <person name="Grigoriev I.V."/>
            <person name="Debuchy R."/>
            <person name="Gladieux P."/>
            <person name="Thoren M.H."/>
            <person name="Johannesson H."/>
        </authorList>
    </citation>
    <scope>NUCLEOTIDE SEQUENCE</scope>
    <source>
        <strain evidence="8">CBS 123565</strain>
    </source>
</reference>
<evidence type="ECO:0000256" key="6">
    <source>
        <dbReference type="SAM" id="MobiDB-lite"/>
    </source>
</evidence>
<dbReference type="PANTHER" id="PTHR31468">
    <property type="entry name" value="1,3-BETA-GLUCANOSYLTRANSFERASE GAS1"/>
    <property type="match status" value="1"/>
</dbReference>
<keyword evidence="5" id="KW-0808">Transferase</keyword>
<dbReference type="Gene3D" id="3.20.20.80">
    <property type="entry name" value="Glycosidases"/>
    <property type="match status" value="1"/>
</dbReference>
<keyword evidence="5" id="KW-0336">GPI-anchor</keyword>
<dbReference type="GO" id="GO:0031505">
    <property type="term" value="P:fungal-type cell wall organization"/>
    <property type="evidence" value="ECO:0007669"/>
    <property type="project" value="TreeGrafter"/>
</dbReference>
<reference evidence="8" key="1">
    <citation type="journal article" date="2023" name="Mol. Phylogenet. Evol.">
        <title>Genome-scale phylogeny and comparative genomics of the fungal order Sordariales.</title>
        <authorList>
            <person name="Hensen N."/>
            <person name="Bonometti L."/>
            <person name="Westerberg I."/>
            <person name="Brannstrom I.O."/>
            <person name="Guillou S."/>
            <person name="Cros-Aarteil S."/>
            <person name="Calhoun S."/>
            <person name="Haridas S."/>
            <person name="Kuo A."/>
            <person name="Mondo S."/>
            <person name="Pangilinan J."/>
            <person name="Riley R."/>
            <person name="LaButti K."/>
            <person name="Andreopoulos B."/>
            <person name="Lipzen A."/>
            <person name="Chen C."/>
            <person name="Yan M."/>
            <person name="Daum C."/>
            <person name="Ng V."/>
            <person name="Clum A."/>
            <person name="Steindorff A."/>
            <person name="Ohm R.A."/>
            <person name="Martin F."/>
            <person name="Silar P."/>
            <person name="Natvig D.O."/>
            <person name="Lalanne C."/>
            <person name="Gautier V."/>
            <person name="Ament-Velasquez S.L."/>
            <person name="Kruys A."/>
            <person name="Hutchinson M.I."/>
            <person name="Powell A.J."/>
            <person name="Barry K."/>
            <person name="Miller A.N."/>
            <person name="Grigoriev I.V."/>
            <person name="Debuchy R."/>
            <person name="Gladieux P."/>
            <person name="Hiltunen Thoren M."/>
            <person name="Johannesson H."/>
        </authorList>
    </citation>
    <scope>NUCLEOTIDE SEQUENCE</scope>
    <source>
        <strain evidence="8">CBS 123565</strain>
    </source>
</reference>
<evidence type="ECO:0000256" key="2">
    <source>
        <dbReference type="ARBA" id="ARBA00007528"/>
    </source>
</evidence>
<keyword evidence="7" id="KW-0812">Transmembrane</keyword>
<dbReference type="SUPFAM" id="SSF51445">
    <property type="entry name" value="(Trans)glycosidases"/>
    <property type="match status" value="1"/>
</dbReference>
<dbReference type="GO" id="GO:0098552">
    <property type="term" value="C:side of membrane"/>
    <property type="evidence" value="ECO:0007669"/>
    <property type="project" value="UniProtKB-KW"/>
</dbReference>
<dbReference type="Pfam" id="PF03198">
    <property type="entry name" value="Glyco_hydro_72"/>
    <property type="match status" value="1"/>
</dbReference>
<feature type="compositionally biased region" description="Gly residues" evidence="6">
    <location>
        <begin position="385"/>
        <end position="396"/>
    </location>
</feature>
<evidence type="ECO:0000256" key="4">
    <source>
        <dbReference type="ARBA" id="ARBA00023180"/>
    </source>
</evidence>
<keyword evidence="5" id="KW-0449">Lipoprotein</keyword>
<keyword evidence="7" id="KW-1133">Transmembrane helix</keyword>
<keyword evidence="5 7" id="KW-0472">Membrane</keyword>
<dbReference type="Proteomes" id="UP001304895">
    <property type="component" value="Unassembled WGS sequence"/>
</dbReference>
<dbReference type="InterPro" id="IPR017853">
    <property type="entry name" value="GH"/>
</dbReference>
<feature type="chain" id="PRO_5042673939" description="1,3-beta-glucanosyltransferase" evidence="5">
    <location>
        <begin position="20"/>
        <end position="567"/>
    </location>
</feature>
<evidence type="ECO:0000256" key="5">
    <source>
        <dbReference type="RuleBase" id="RU361209"/>
    </source>
</evidence>
<comment type="function">
    <text evidence="5">Splits internally a 1,3-beta-glucan molecule and transfers the newly generated reducing end (the donor) to the non-reducing end of another 1,3-beta-glucan molecule (the acceptor) forming a 1,3-beta linkage, resulting in the elongation of 1,3-beta-glucan chains in the cell wall.</text>
</comment>